<dbReference type="Proteomes" id="UP000095094">
    <property type="component" value="Unassembled WGS sequence"/>
</dbReference>
<evidence type="ECO:0000313" key="2">
    <source>
        <dbReference type="EMBL" id="OEG18683.1"/>
    </source>
</evidence>
<dbReference type="EMBL" id="MIJY01000005">
    <property type="protein sequence ID" value="OEG18683.1"/>
    <property type="molecule type" value="Genomic_DNA"/>
</dbReference>
<keyword evidence="1" id="KW-0812">Transmembrane</keyword>
<sequence length="201" mass="23550">MKIKKFMWIIPGIFFIFLLAVLFINKNSDEKNQDDSIEIGEVSTSDSSTKDIEIIEITNPKYEEMESALQTTEEFLKTFFTYEKVGDNQKALEKLSTQNLKDKYQDFIRVQELNNNNQNYANITYKSSDVYYHRINEKQFQVIAEVKTTFDILDSDGNVVKKKLENISKVKLLGEREVKANDYKIREFSYISLEDTDTTLK</sequence>
<dbReference type="RefSeq" id="WP_069662532.1">
    <property type="nucleotide sequence ID" value="NZ_JBHUJJ010000002.1"/>
</dbReference>
<keyword evidence="1" id="KW-1133">Transmembrane helix</keyword>
<proteinExistence type="predicted"/>
<accession>A0A1E5H1A6</accession>
<evidence type="ECO:0000313" key="3">
    <source>
        <dbReference type="Proteomes" id="UP000095094"/>
    </source>
</evidence>
<organism evidence="2 3">
    <name type="scientific">Enterococcus termitis</name>
    <dbReference type="NCBI Taxonomy" id="332950"/>
    <lineage>
        <taxon>Bacteria</taxon>
        <taxon>Bacillati</taxon>
        <taxon>Bacillota</taxon>
        <taxon>Bacilli</taxon>
        <taxon>Lactobacillales</taxon>
        <taxon>Enterococcaceae</taxon>
        <taxon>Enterococcus</taxon>
    </lineage>
</organism>
<evidence type="ECO:0000256" key="1">
    <source>
        <dbReference type="SAM" id="Phobius"/>
    </source>
</evidence>
<feature type="transmembrane region" description="Helical" evidence="1">
    <location>
        <begin position="6"/>
        <end position="24"/>
    </location>
</feature>
<gene>
    <name evidence="2" type="ORF">BCR25_15910</name>
</gene>
<keyword evidence="1" id="KW-0472">Membrane</keyword>
<comment type="caution">
    <text evidence="2">The sequence shown here is derived from an EMBL/GenBank/DDBJ whole genome shotgun (WGS) entry which is preliminary data.</text>
</comment>
<keyword evidence="3" id="KW-1185">Reference proteome</keyword>
<dbReference type="AlphaFoldDB" id="A0A1E5H1A6"/>
<reference evidence="3" key="1">
    <citation type="submission" date="2016-09" db="EMBL/GenBank/DDBJ databases">
        <authorList>
            <person name="Gulvik C.A."/>
        </authorList>
    </citation>
    <scope>NUCLEOTIDE SEQUENCE [LARGE SCALE GENOMIC DNA]</scope>
    <source>
        <strain evidence="3">LMG 8895</strain>
    </source>
</reference>
<name>A0A1E5H1A6_9ENTE</name>
<protein>
    <submittedName>
        <fullName evidence="2">Uncharacterized protein</fullName>
    </submittedName>
</protein>